<reference evidence="4" key="2">
    <citation type="submission" date="2010-04" db="EMBL/GenBank/DDBJ databases">
        <authorList>
            <person name="Buell R."/>
            <person name="Hamilton J."/>
            <person name="Hostetler J."/>
        </authorList>
    </citation>
    <scope>NUCLEOTIDE SEQUENCE [LARGE SCALE GENOMIC DNA]</scope>
    <source>
        <strain evidence="4">DAOM:BR144</strain>
    </source>
</reference>
<accession>K3W7G3</accession>
<sequence length="551" mass="58535">MTLSTEEVIPQVFQSFQAPIVDEKIRFFILDCRAADELRDGQIPTAFHFDPDAVTDRQVVDQVLATLNPMKSKVHLVIMGHGYGRIADEIRLQQEKLAQQAPLSAPVGSSQSPFTLKEDFFAAYATDLTRVNSALLFLTKQGFPHVSILEGGFAAAHGQLFHSSAFTVDDLIDHNAPQCSFCQHHRSMAAPGTGVPGISSSPLPMGALNGTGDADHLTNGADFKQEPSSRTTSSTASRGNSSSTMPAQKPAHTGELDAKSLFDVHAGPSGSSYFSSFAGALKTSGKTFMNPADSLKDSTKWLMKKTVTTNDGASKSESKDGVASASSDRASMTSALPKFNKIRSSLVAMGSESLDMLKKAEQVTIAKTRLPFGSSMSPASSPNVKPPSTGSSGTPPAAASTRADARTASGSSSGARNASFKKSEEEVFTIDDDEEEEQDDFVGGGGGDSSRTSSSSSARNESFSGRNGATGDANAAAFVLHSVEKGHVGALKKGMRVSRVQMLPCVESPFFSGYKKKKTDARVSMLPRRLVITENHLVVLKAERNLDDVYM</sequence>
<evidence type="ECO:0000313" key="3">
    <source>
        <dbReference type="EnsemblProtists" id="PYU1_T000904"/>
    </source>
</evidence>
<dbReference type="PANTHER" id="PTHR13297:SF5">
    <property type="entry name" value="TBC1 DOMAIN FAMILY MEMBER 23"/>
    <property type="match status" value="1"/>
</dbReference>
<proteinExistence type="predicted"/>
<protein>
    <recommendedName>
        <fullName evidence="2">Rhodanese domain-containing protein</fullName>
    </recommendedName>
</protein>
<reference evidence="4" key="1">
    <citation type="journal article" date="2010" name="Genome Biol.">
        <title>Genome sequence of the necrotrophic plant pathogen Pythium ultimum reveals original pathogenicity mechanisms and effector repertoire.</title>
        <authorList>
            <person name="Levesque C.A."/>
            <person name="Brouwer H."/>
            <person name="Cano L."/>
            <person name="Hamilton J.P."/>
            <person name="Holt C."/>
            <person name="Huitema E."/>
            <person name="Raffaele S."/>
            <person name="Robideau G.P."/>
            <person name="Thines M."/>
            <person name="Win J."/>
            <person name="Zerillo M.M."/>
            <person name="Beakes G.W."/>
            <person name="Boore J.L."/>
            <person name="Busam D."/>
            <person name="Dumas B."/>
            <person name="Ferriera S."/>
            <person name="Fuerstenberg S.I."/>
            <person name="Gachon C.M."/>
            <person name="Gaulin E."/>
            <person name="Govers F."/>
            <person name="Grenville-Briggs L."/>
            <person name="Horner N."/>
            <person name="Hostetler J."/>
            <person name="Jiang R.H."/>
            <person name="Johnson J."/>
            <person name="Krajaejun T."/>
            <person name="Lin H."/>
            <person name="Meijer H.J."/>
            <person name="Moore B."/>
            <person name="Morris P."/>
            <person name="Phuntmart V."/>
            <person name="Puiu D."/>
            <person name="Shetty J."/>
            <person name="Stajich J.E."/>
            <person name="Tripathy S."/>
            <person name="Wawra S."/>
            <person name="van West P."/>
            <person name="Whitty B.R."/>
            <person name="Coutinho P.M."/>
            <person name="Henrissat B."/>
            <person name="Martin F."/>
            <person name="Thomas P.D."/>
            <person name="Tyler B.M."/>
            <person name="De Vries R.P."/>
            <person name="Kamoun S."/>
            <person name="Yandell M."/>
            <person name="Tisserat N."/>
            <person name="Buell C.R."/>
        </authorList>
    </citation>
    <scope>NUCLEOTIDE SEQUENCE</scope>
    <source>
        <strain evidence="4">DAOM:BR144</strain>
    </source>
</reference>
<feature type="region of interest" description="Disordered" evidence="1">
    <location>
        <begin position="371"/>
        <end position="468"/>
    </location>
</feature>
<feature type="compositionally biased region" description="Low complexity" evidence="1">
    <location>
        <begin position="228"/>
        <end position="244"/>
    </location>
</feature>
<name>K3W7G3_GLOUD</name>
<dbReference type="InterPro" id="IPR039755">
    <property type="entry name" value="TBC1D23"/>
</dbReference>
<organism evidence="3 4">
    <name type="scientific">Globisporangium ultimum (strain ATCC 200006 / CBS 805.95 / DAOM BR144)</name>
    <name type="common">Pythium ultimum</name>
    <dbReference type="NCBI Taxonomy" id="431595"/>
    <lineage>
        <taxon>Eukaryota</taxon>
        <taxon>Sar</taxon>
        <taxon>Stramenopiles</taxon>
        <taxon>Oomycota</taxon>
        <taxon>Peronosporomycetes</taxon>
        <taxon>Pythiales</taxon>
        <taxon>Pythiaceae</taxon>
        <taxon>Globisporangium</taxon>
    </lineage>
</organism>
<dbReference type="GO" id="GO:0042147">
    <property type="term" value="P:retrograde transport, endosome to Golgi"/>
    <property type="evidence" value="ECO:0007669"/>
    <property type="project" value="InterPro"/>
</dbReference>
<dbReference type="PROSITE" id="PS50206">
    <property type="entry name" value="RHODANESE_3"/>
    <property type="match status" value="1"/>
</dbReference>
<dbReference type="InParanoid" id="K3W7G3"/>
<dbReference type="EnsemblProtists" id="PYU1_T000904">
    <property type="protein sequence ID" value="PYU1_T000904"/>
    <property type="gene ID" value="PYU1_G000904"/>
</dbReference>
<dbReference type="VEuPathDB" id="FungiDB:PYU1_G000904"/>
<dbReference type="STRING" id="431595.K3W7G3"/>
<reference evidence="3" key="3">
    <citation type="submission" date="2015-02" db="UniProtKB">
        <authorList>
            <consortium name="EnsemblProtists"/>
        </authorList>
    </citation>
    <scope>IDENTIFICATION</scope>
    <source>
        <strain evidence="3">DAOM BR144</strain>
    </source>
</reference>
<feature type="compositionally biased region" description="Polar residues" evidence="1">
    <location>
        <begin position="374"/>
        <end position="383"/>
    </location>
</feature>
<feature type="compositionally biased region" description="Low complexity" evidence="1">
    <location>
        <begin position="449"/>
        <end position="465"/>
    </location>
</feature>
<evidence type="ECO:0000256" key="1">
    <source>
        <dbReference type="SAM" id="MobiDB-lite"/>
    </source>
</evidence>
<feature type="region of interest" description="Disordered" evidence="1">
    <location>
        <begin position="308"/>
        <end position="332"/>
    </location>
</feature>
<evidence type="ECO:0000313" key="4">
    <source>
        <dbReference type="Proteomes" id="UP000019132"/>
    </source>
</evidence>
<dbReference type="EMBL" id="GL376620">
    <property type="status" value="NOT_ANNOTATED_CDS"/>
    <property type="molecule type" value="Genomic_DNA"/>
</dbReference>
<dbReference type="PANTHER" id="PTHR13297">
    <property type="entry name" value="TBC1 DOMAIN FAMILY MEMBER 23-RELATED"/>
    <property type="match status" value="1"/>
</dbReference>
<dbReference type="AlphaFoldDB" id="K3W7G3"/>
<dbReference type="Proteomes" id="UP000019132">
    <property type="component" value="Unassembled WGS sequence"/>
</dbReference>
<feature type="compositionally biased region" description="Low complexity" evidence="1">
    <location>
        <begin position="386"/>
        <end position="418"/>
    </location>
</feature>
<dbReference type="HOGENOM" id="CLU_525434_0_0_1"/>
<dbReference type="eggNOG" id="KOG4248">
    <property type="taxonomic scope" value="Eukaryota"/>
</dbReference>
<dbReference type="SUPFAM" id="SSF52821">
    <property type="entry name" value="Rhodanese/Cell cycle control phosphatase"/>
    <property type="match status" value="1"/>
</dbReference>
<dbReference type="InterPro" id="IPR001763">
    <property type="entry name" value="Rhodanese-like_dom"/>
</dbReference>
<dbReference type="GO" id="GO:0005802">
    <property type="term" value="C:trans-Golgi network"/>
    <property type="evidence" value="ECO:0007669"/>
    <property type="project" value="TreeGrafter"/>
</dbReference>
<dbReference type="GO" id="GO:0099041">
    <property type="term" value="P:vesicle tethering to Golgi"/>
    <property type="evidence" value="ECO:0007669"/>
    <property type="project" value="TreeGrafter"/>
</dbReference>
<dbReference type="GO" id="GO:0005829">
    <property type="term" value="C:cytosol"/>
    <property type="evidence" value="ECO:0007669"/>
    <property type="project" value="GOC"/>
</dbReference>
<evidence type="ECO:0000259" key="2">
    <source>
        <dbReference type="PROSITE" id="PS50206"/>
    </source>
</evidence>
<dbReference type="Gene3D" id="3.40.250.10">
    <property type="entry name" value="Rhodanese-like domain"/>
    <property type="match status" value="1"/>
</dbReference>
<keyword evidence="4" id="KW-1185">Reference proteome</keyword>
<dbReference type="InterPro" id="IPR036873">
    <property type="entry name" value="Rhodanese-like_dom_sf"/>
</dbReference>
<feature type="compositionally biased region" description="Acidic residues" evidence="1">
    <location>
        <begin position="426"/>
        <end position="440"/>
    </location>
</feature>
<feature type="domain" description="Rhodanese" evidence="2">
    <location>
        <begin position="23"/>
        <end position="165"/>
    </location>
</feature>
<feature type="region of interest" description="Disordered" evidence="1">
    <location>
        <begin position="193"/>
        <end position="253"/>
    </location>
</feature>